<evidence type="ECO:0000259" key="4">
    <source>
        <dbReference type="Pfam" id="PF00535"/>
    </source>
</evidence>
<dbReference type="SUPFAM" id="SSF53448">
    <property type="entry name" value="Nucleotide-diphospho-sugar transferases"/>
    <property type="match status" value="1"/>
</dbReference>
<dbReference type="Pfam" id="PF00535">
    <property type="entry name" value="Glycos_transf_2"/>
    <property type="match status" value="1"/>
</dbReference>
<comment type="similarity">
    <text evidence="1">Belongs to the glycosyltransferase 2 family.</text>
</comment>
<dbReference type="InterPro" id="IPR001173">
    <property type="entry name" value="Glyco_trans_2-like"/>
</dbReference>
<dbReference type="Gene3D" id="3.90.550.10">
    <property type="entry name" value="Spore Coat Polysaccharide Biosynthesis Protein SpsA, Chain A"/>
    <property type="match status" value="1"/>
</dbReference>
<evidence type="ECO:0000256" key="2">
    <source>
        <dbReference type="ARBA" id="ARBA00022676"/>
    </source>
</evidence>
<keyword evidence="6" id="KW-1185">Reference proteome</keyword>
<proteinExistence type="inferred from homology"/>
<evidence type="ECO:0000256" key="1">
    <source>
        <dbReference type="ARBA" id="ARBA00006739"/>
    </source>
</evidence>
<keyword evidence="2" id="KW-0328">Glycosyltransferase</keyword>
<dbReference type="EMBL" id="SSOB01000010">
    <property type="protein sequence ID" value="THF80796.1"/>
    <property type="molecule type" value="Genomic_DNA"/>
</dbReference>
<keyword evidence="3 5" id="KW-0808">Transferase</keyword>
<evidence type="ECO:0000313" key="5">
    <source>
        <dbReference type="EMBL" id="THF80796.1"/>
    </source>
</evidence>
<evidence type="ECO:0000256" key="3">
    <source>
        <dbReference type="ARBA" id="ARBA00022679"/>
    </source>
</evidence>
<dbReference type="CDD" id="cd00761">
    <property type="entry name" value="Glyco_tranf_GTA_type"/>
    <property type="match status" value="1"/>
</dbReference>
<gene>
    <name evidence="5" type="ORF">E6C55_09945</name>
</gene>
<comment type="caution">
    <text evidence="5">The sequence shown here is derived from an EMBL/GenBank/DDBJ whole genome shotgun (WGS) entry which is preliminary data.</text>
</comment>
<dbReference type="OrthoDB" id="396512at2"/>
<evidence type="ECO:0000313" key="6">
    <source>
        <dbReference type="Proteomes" id="UP000310636"/>
    </source>
</evidence>
<sequence>MNRSVEGKISVIIPMYNTEEYVAKCIDSVLSQTYTNFEIIVIDDGSTDECANIVKQYASNDNRIYLYSQKNSGPSVARNYGLDVAGGEYIYFLDSDDYIDVGTFEKCMIEFRNNRELDMIMFDAQTIFEERFLSKEEVNKNYLEDMNDFYNRSDVDTNSIVTPYEWFRACFAISKLRCNSYLYMFKREQVTTNSIRFRANINYYEDLIFLYELSRQISKIKYIPAPFYYRRFTGSSLMTSNNYNKILESILLCIDTIRTTEMHKYQGILVKRIFLKYLNTLALGSWMKCNDQERIESSLQDILDIKFRSIQGYVNKRIEIENQYLSQINILESAIKGDINEHSYIWNR</sequence>
<dbReference type="InterPro" id="IPR029044">
    <property type="entry name" value="Nucleotide-diphossugar_trans"/>
</dbReference>
<dbReference type="Proteomes" id="UP000310636">
    <property type="component" value="Unassembled WGS sequence"/>
</dbReference>
<protein>
    <submittedName>
        <fullName evidence="5">Glycosyltransferase family 2 protein</fullName>
    </submittedName>
</protein>
<accession>A0A4S4BZP9</accession>
<dbReference type="PANTHER" id="PTHR22916">
    <property type="entry name" value="GLYCOSYLTRANSFERASE"/>
    <property type="match status" value="1"/>
</dbReference>
<reference evidence="5 6" key="1">
    <citation type="submission" date="2019-04" db="EMBL/GenBank/DDBJ databases">
        <title>Cohnella sp. nov. isolated from preserved vegetables.</title>
        <authorList>
            <person name="Lin S.-Y."/>
            <person name="Hung M.-H."/>
            <person name="Young C.-C."/>
        </authorList>
    </citation>
    <scope>NUCLEOTIDE SEQUENCE [LARGE SCALE GENOMIC DNA]</scope>
    <source>
        <strain evidence="5 6">CC-MHH1044</strain>
    </source>
</reference>
<organism evidence="5 6">
    <name type="scientific">Cohnella fermenti</name>
    <dbReference type="NCBI Taxonomy" id="2565925"/>
    <lineage>
        <taxon>Bacteria</taxon>
        <taxon>Bacillati</taxon>
        <taxon>Bacillota</taxon>
        <taxon>Bacilli</taxon>
        <taxon>Bacillales</taxon>
        <taxon>Paenibacillaceae</taxon>
        <taxon>Cohnella</taxon>
    </lineage>
</organism>
<name>A0A4S4BZP9_9BACL</name>
<dbReference type="PANTHER" id="PTHR22916:SF51">
    <property type="entry name" value="GLYCOSYLTRANSFERASE EPSH-RELATED"/>
    <property type="match status" value="1"/>
</dbReference>
<feature type="domain" description="Glycosyltransferase 2-like" evidence="4">
    <location>
        <begin position="10"/>
        <end position="133"/>
    </location>
</feature>
<dbReference type="GO" id="GO:0016757">
    <property type="term" value="F:glycosyltransferase activity"/>
    <property type="evidence" value="ECO:0007669"/>
    <property type="project" value="UniProtKB-KW"/>
</dbReference>
<dbReference type="AlphaFoldDB" id="A0A4S4BZP9"/>